<feature type="domain" description="PPM-type phosphatase" evidence="1">
    <location>
        <begin position="30"/>
        <end position="216"/>
    </location>
</feature>
<evidence type="ECO:0000313" key="3">
    <source>
        <dbReference type="Proteomes" id="UP000055060"/>
    </source>
</evidence>
<dbReference type="PANTHER" id="PTHR35801">
    <property type="entry name" value="PHOSPHOSERINE PHOSPHATASE RSBX"/>
    <property type="match status" value="1"/>
</dbReference>
<dbReference type="OrthoDB" id="1090916at2"/>
<dbReference type="InterPro" id="IPR036457">
    <property type="entry name" value="PPM-type-like_dom_sf"/>
</dbReference>
<dbReference type="EMBL" id="DF967973">
    <property type="protein sequence ID" value="GAP15945.1"/>
    <property type="molecule type" value="Genomic_DNA"/>
</dbReference>
<evidence type="ECO:0000259" key="1">
    <source>
        <dbReference type="Pfam" id="PF07228"/>
    </source>
</evidence>
<dbReference type="Pfam" id="PF07228">
    <property type="entry name" value="SpoIIE"/>
    <property type="match status" value="1"/>
</dbReference>
<dbReference type="InterPro" id="IPR039248">
    <property type="entry name" value="Ptase_RsbX"/>
</dbReference>
<organism evidence="2">
    <name type="scientific">Longilinea arvoryzae</name>
    <dbReference type="NCBI Taxonomy" id="360412"/>
    <lineage>
        <taxon>Bacteria</taxon>
        <taxon>Bacillati</taxon>
        <taxon>Chloroflexota</taxon>
        <taxon>Anaerolineae</taxon>
        <taxon>Anaerolineales</taxon>
        <taxon>Anaerolineaceae</taxon>
        <taxon>Longilinea</taxon>
    </lineage>
</organism>
<dbReference type="RefSeq" id="WP_075075343.1">
    <property type="nucleotide sequence ID" value="NZ_DF967973.1"/>
</dbReference>
<dbReference type="AlphaFoldDB" id="A0A0K8MXL7"/>
<keyword evidence="3" id="KW-1185">Reference proteome</keyword>
<dbReference type="Gene3D" id="3.60.40.10">
    <property type="entry name" value="PPM-type phosphatase domain"/>
    <property type="match status" value="1"/>
</dbReference>
<gene>
    <name evidence="2" type="ORF">LARV_03740</name>
</gene>
<protein>
    <submittedName>
        <fullName evidence="2">Stage II sporulation protein E</fullName>
    </submittedName>
</protein>
<dbReference type="PANTHER" id="PTHR35801:SF1">
    <property type="entry name" value="PHOSPHOSERINE PHOSPHATASE RSBX"/>
    <property type="match status" value="1"/>
</dbReference>
<accession>A0A0K8MXL7</accession>
<evidence type="ECO:0000313" key="2">
    <source>
        <dbReference type="EMBL" id="GAP15945.1"/>
    </source>
</evidence>
<dbReference type="Proteomes" id="UP000055060">
    <property type="component" value="Unassembled WGS sequence"/>
</dbReference>
<sequence length="386" mass="42773">MNYFGDIHTIFLNKHGEELCGDQVRILTGEEKTCIVLSDGLGSGVKANILSTLTSEIIIHMWQEDVALEDVMETIAATLPVCKDRNLAYATFSVLEMERKTGKFRAYNFDNPNLLFFHRGKYQELPAQIEQIGGRKIQIVTGQAAADDFLAMLSDGVVFAGLGTTLNFGWSLPKIAAFIERLFIYHPTSSRSLVQATMAHTRDLYGGEPGDDASMVGMFMRACRTAMVFTGPPLNEADDDALAERLMNFDGERIVCGGTTAKIVSYFLGQTVETDISTSREDVPPIGYLDGVDLLTEGILTLNKAAEWLEQTDGDINRLPVDRNGAVLLARSLLNADEITFMVGQKMNPFYQNPLLPVSVSIRKSLVEKITARLRLLNKHVKVEYF</sequence>
<dbReference type="InterPro" id="IPR001932">
    <property type="entry name" value="PPM-type_phosphatase-like_dom"/>
</dbReference>
<reference evidence="2" key="1">
    <citation type="submission" date="2015-07" db="EMBL/GenBank/DDBJ databases">
        <title>Draft Genome Sequences of Anaerolinea thermolimosa IMO-1, Bellilinea caldifistulae GOMI-1, Leptolinea tardivitalis YMTK-2, Levilinea saccharolytica KIBI-1,Longilinea arvoryzae KOME-1, Previously Described as Members of the Anaerolineaceae (Chloroflexi).</title>
        <authorList>
            <person name="Sekiguchi Y."/>
            <person name="Ohashi A."/>
            <person name="Matsuura N."/>
            <person name="Tourlousse M.D."/>
        </authorList>
    </citation>
    <scope>NUCLEOTIDE SEQUENCE [LARGE SCALE GENOMIC DNA]</scope>
    <source>
        <strain evidence="2">KOME-1</strain>
    </source>
</reference>
<dbReference type="SUPFAM" id="SSF81606">
    <property type="entry name" value="PP2C-like"/>
    <property type="match status" value="1"/>
</dbReference>
<name>A0A0K8MXL7_9CHLR</name>
<proteinExistence type="predicted"/>
<dbReference type="STRING" id="360412.LARV_03740"/>